<feature type="non-terminal residue" evidence="1">
    <location>
        <position position="1"/>
    </location>
</feature>
<name>A0A9N9E2Y8_9GLOM</name>
<dbReference type="OrthoDB" id="2371799at2759"/>
<dbReference type="EMBL" id="CAJVPV010011097">
    <property type="protein sequence ID" value="CAG8657784.1"/>
    <property type="molecule type" value="Genomic_DNA"/>
</dbReference>
<dbReference type="Proteomes" id="UP000789342">
    <property type="component" value="Unassembled WGS sequence"/>
</dbReference>
<protein>
    <submittedName>
        <fullName evidence="1">17678_t:CDS:1</fullName>
    </submittedName>
</protein>
<accession>A0A9N9E2Y8</accession>
<dbReference type="AlphaFoldDB" id="A0A9N9E2Y8"/>
<proteinExistence type="predicted"/>
<evidence type="ECO:0000313" key="1">
    <source>
        <dbReference type="EMBL" id="CAG8657784.1"/>
    </source>
</evidence>
<keyword evidence="2" id="KW-1185">Reference proteome</keyword>
<reference evidence="1" key="1">
    <citation type="submission" date="2021-06" db="EMBL/GenBank/DDBJ databases">
        <authorList>
            <person name="Kallberg Y."/>
            <person name="Tangrot J."/>
            <person name="Rosling A."/>
        </authorList>
    </citation>
    <scope>NUCLEOTIDE SEQUENCE</scope>
    <source>
        <strain evidence="1">CL551</strain>
    </source>
</reference>
<gene>
    <name evidence="1" type="ORF">AMORRO_LOCUS10267</name>
</gene>
<sequence length="172" mass="19087">ENIEVQARCVDSLQNSEKGSAIIDSENKEDITTGFEACPNQKTIGELQTSFGKLFRIGTIEDVTWTTEIPIKPCCLLFAHPCFIKERGTNGNQESMSQVSKCDEQNEEALCKNTLMVVDTYVNDTDRRHLASFIGCELPSDSGDPKVLNYTFSGLQNLVLITSLLLGRSIME</sequence>
<evidence type="ECO:0000313" key="2">
    <source>
        <dbReference type="Proteomes" id="UP000789342"/>
    </source>
</evidence>
<comment type="caution">
    <text evidence="1">The sequence shown here is derived from an EMBL/GenBank/DDBJ whole genome shotgun (WGS) entry which is preliminary data.</text>
</comment>
<organism evidence="1 2">
    <name type="scientific">Acaulospora morrowiae</name>
    <dbReference type="NCBI Taxonomy" id="94023"/>
    <lineage>
        <taxon>Eukaryota</taxon>
        <taxon>Fungi</taxon>
        <taxon>Fungi incertae sedis</taxon>
        <taxon>Mucoromycota</taxon>
        <taxon>Glomeromycotina</taxon>
        <taxon>Glomeromycetes</taxon>
        <taxon>Diversisporales</taxon>
        <taxon>Acaulosporaceae</taxon>
        <taxon>Acaulospora</taxon>
    </lineage>
</organism>